<proteinExistence type="predicted"/>
<dbReference type="RefSeq" id="YP_010097011.1">
    <property type="nucleotide sequence ID" value="NC_055755.1"/>
</dbReference>
<feature type="transmembrane region" description="Helical" evidence="1">
    <location>
        <begin position="123"/>
        <end position="141"/>
    </location>
</feature>
<keyword evidence="1" id="KW-0472">Membrane</keyword>
<sequence>MTRIRRFRLPRTGRWTPLIPLPVRVVILALWALEPISRGLDYLTGDQPGVTQSLTRIEQAFPLQVWGGFCFISGVMILVGFAGRWRRLAILGLYFAGATYVALGCGLAAVVIERGGDGFRTPVMFFVFGLTYWAAAIGYMMSGPPELIVVDSNDSDEKVPDGSPSTDH</sequence>
<evidence type="ECO:0000313" key="2">
    <source>
        <dbReference type="EMBL" id="AXH50330.1"/>
    </source>
</evidence>
<keyword evidence="1" id="KW-0812">Transmembrane</keyword>
<feature type="transmembrane region" description="Helical" evidence="1">
    <location>
        <begin position="63"/>
        <end position="81"/>
    </location>
</feature>
<keyword evidence="3" id="KW-1185">Reference proteome</keyword>
<gene>
    <name evidence="2" type="primary">50</name>
    <name evidence="2" type="ORF">SEA_NATB6_50</name>
</gene>
<evidence type="ECO:0000256" key="1">
    <source>
        <dbReference type="SAM" id="Phobius"/>
    </source>
</evidence>
<feature type="transmembrane region" description="Helical" evidence="1">
    <location>
        <begin position="88"/>
        <end position="111"/>
    </location>
</feature>
<organism evidence="2 3">
    <name type="scientific">Gordonia phage NatB6</name>
    <dbReference type="NCBI Taxonomy" id="2250322"/>
    <lineage>
        <taxon>Viruses</taxon>
        <taxon>Duplodnaviria</taxon>
        <taxon>Heunggongvirae</taxon>
        <taxon>Uroviricota</taxon>
        <taxon>Caudoviricetes</taxon>
        <taxon>Zierdtviridae</taxon>
        <taxon>Emilbogenvirinae</taxon>
        <taxon>Foxborovirus</taxon>
        <taxon>Foxborovirus NatB6</taxon>
    </lineage>
</organism>
<reference evidence="2 3" key="1">
    <citation type="submission" date="2018-06" db="EMBL/GenBank/DDBJ databases">
        <authorList>
            <person name="Burkert N.A."/>
            <person name="Costello E."/>
            <person name="Grana D.J."/>
            <person name="Pejavara N.C."/>
            <person name="Picknally G.M."/>
            <person name="Christen E.M."/>
            <person name="Williams K.C."/>
            <person name="Merlino C.O."/>
            <person name="McCann M.P."/>
            <person name="Lee-Soety J.Y."/>
            <person name="Washington J.M."/>
            <person name="Garlena R.A."/>
            <person name="Russell D.A."/>
            <person name="Pope W.H."/>
            <person name="Jacobs-Sera D."/>
            <person name="Hendrix R.W."/>
            <person name="Hatfull G.F."/>
        </authorList>
    </citation>
    <scope>NUCLEOTIDE SEQUENCE [LARGE SCALE GENOMIC DNA]</scope>
</reference>
<dbReference type="EMBL" id="MH536824">
    <property type="protein sequence ID" value="AXH50330.1"/>
    <property type="molecule type" value="Genomic_DNA"/>
</dbReference>
<keyword evidence="1" id="KW-1133">Transmembrane helix</keyword>
<dbReference type="KEGG" id="vg:65114672"/>
<feature type="transmembrane region" description="Helical" evidence="1">
    <location>
        <begin position="12"/>
        <end position="33"/>
    </location>
</feature>
<accession>A0A345L4X8</accession>
<protein>
    <submittedName>
        <fullName evidence="2">Uncharacterized protein</fullName>
    </submittedName>
</protein>
<dbReference type="GeneID" id="65114672"/>
<name>A0A345L4X8_9CAUD</name>
<evidence type="ECO:0000313" key="3">
    <source>
        <dbReference type="Proteomes" id="UP000259879"/>
    </source>
</evidence>
<dbReference type="Proteomes" id="UP000259879">
    <property type="component" value="Segment"/>
</dbReference>